<evidence type="ECO:0000313" key="1">
    <source>
        <dbReference type="EMBL" id="MBA8825988.1"/>
    </source>
</evidence>
<dbReference type="SFLD" id="SFLDG01135">
    <property type="entry name" value="C1.5.6:_HAD__Beta-PGM__Phospha"/>
    <property type="match status" value="1"/>
</dbReference>
<organism evidence="1 2">
    <name type="scientific">Halosaccharopolyspora lacisalsi</name>
    <dbReference type="NCBI Taxonomy" id="1000566"/>
    <lineage>
        <taxon>Bacteria</taxon>
        <taxon>Bacillati</taxon>
        <taxon>Actinomycetota</taxon>
        <taxon>Actinomycetes</taxon>
        <taxon>Pseudonocardiales</taxon>
        <taxon>Pseudonocardiaceae</taxon>
        <taxon>Halosaccharopolyspora</taxon>
    </lineage>
</organism>
<dbReference type="SFLD" id="SFLDG01129">
    <property type="entry name" value="C1.5:_HAD__Beta-PGM__Phosphata"/>
    <property type="match status" value="1"/>
</dbReference>
<dbReference type="InterPro" id="IPR036412">
    <property type="entry name" value="HAD-like_sf"/>
</dbReference>
<sequence>MGAQHANTVAAVVFDMDGVLVESEHLWEEMWTRYTARHGYEWGPRDTTTVQGMSAPEWAAYLAEVTATSDSVELVERTVVDDMVEALSAGRIDLLDGARDMVVEVSSRVPIALASSAPRRLIDAVLAGNGLTDRFTATVSSAEVPQGKPNPDVYEQAARRLGVVGARCAAVEDSSNGLRAAHAAGMTVIAIPNPTYPPKPDAVDKASVVATTLDGVRRSLLELTPSVMDQESA</sequence>
<reference evidence="1 2" key="1">
    <citation type="submission" date="2020-07" db="EMBL/GenBank/DDBJ databases">
        <title>Sequencing the genomes of 1000 actinobacteria strains.</title>
        <authorList>
            <person name="Klenk H.-P."/>
        </authorList>
    </citation>
    <scope>NUCLEOTIDE SEQUENCE [LARGE SCALE GENOMIC DNA]</scope>
    <source>
        <strain evidence="1 2">DSM 45975</strain>
    </source>
</reference>
<dbReference type="PANTHER" id="PTHR43481:SF4">
    <property type="entry name" value="GLYCEROL-1-PHOSPHATE PHOSPHOHYDROLASE 1-RELATED"/>
    <property type="match status" value="1"/>
</dbReference>
<gene>
    <name evidence="1" type="ORF">FHX42_003354</name>
</gene>
<dbReference type="PANTHER" id="PTHR43481">
    <property type="entry name" value="FRUCTOSE-1-PHOSPHATE PHOSPHATASE"/>
    <property type="match status" value="1"/>
</dbReference>
<dbReference type="Gene3D" id="3.40.50.1000">
    <property type="entry name" value="HAD superfamily/HAD-like"/>
    <property type="match status" value="1"/>
</dbReference>
<protein>
    <submittedName>
        <fullName evidence="1">HAD superfamily hydrolase (TIGR01509 family)</fullName>
    </submittedName>
</protein>
<dbReference type="Pfam" id="PF00702">
    <property type="entry name" value="Hydrolase"/>
    <property type="match status" value="1"/>
</dbReference>
<dbReference type="InterPro" id="IPR006439">
    <property type="entry name" value="HAD-SF_hydro_IA"/>
</dbReference>
<dbReference type="InterPro" id="IPR023214">
    <property type="entry name" value="HAD_sf"/>
</dbReference>
<dbReference type="EMBL" id="JACGWZ010000004">
    <property type="protein sequence ID" value="MBA8825988.1"/>
    <property type="molecule type" value="Genomic_DNA"/>
</dbReference>
<dbReference type="SFLD" id="SFLDS00003">
    <property type="entry name" value="Haloacid_Dehalogenase"/>
    <property type="match status" value="1"/>
</dbReference>
<dbReference type="InterPro" id="IPR051806">
    <property type="entry name" value="HAD-like_SPP"/>
</dbReference>
<dbReference type="RefSeq" id="WP_182545220.1">
    <property type="nucleotide sequence ID" value="NZ_JACGWZ010000004.1"/>
</dbReference>
<evidence type="ECO:0000313" key="2">
    <source>
        <dbReference type="Proteomes" id="UP000569329"/>
    </source>
</evidence>
<dbReference type="AlphaFoldDB" id="A0A839E504"/>
<dbReference type="SUPFAM" id="SSF56784">
    <property type="entry name" value="HAD-like"/>
    <property type="match status" value="1"/>
</dbReference>
<dbReference type="GO" id="GO:0050308">
    <property type="term" value="F:sugar-phosphatase activity"/>
    <property type="evidence" value="ECO:0007669"/>
    <property type="project" value="TreeGrafter"/>
</dbReference>
<name>A0A839E504_9PSEU</name>
<dbReference type="InterPro" id="IPR023198">
    <property type="entry name" value="PGP-like_dom2"/>
</dbReference>
<comment type="caution">
    <text evidence="1">The sequence shown here is derived from an EMBL/GenBank/DDBJ whole genome shotgun (WGS) entry which is preliminary data.</text>
</comment>
<dbReference type="NCBIfam" id="TIGR01509">
    <property type="entry name" value="HAD-SF-IA-v3"/>
    <property type="match status" value="1"/>
</dbReference>
<keyword evidence="2" id="KW-1185">Reference proteome</keyword>
<accession>A0A839E504</accession>
<proteinExistence type="predicted"/>
<keyword evidence="1" id="KW-0378">Hydrolase</keyword>
<dbReference type="Proteomes" id="UP000569329">
    <property type="component" value="Unassembled WGS sequence"/>
</dbReference>
<dbReference type="PRINTS" id="PR00413">
    <property type="entry name" value="HADHALOGNASE"/>
</dbReference>
<dbReference type="Gene3D" id="1.10.150.240">
    <property type="entry name" value="Putative phosphatase, domain 2"/>
    <property type="match status" value="1"/>
</dbReference>